<keyword evidence="4" id="KW-0732">Signal</keyword>
<dbReference type="PANTHER" id="PTHR46652">
    <property type="entry name" value="LEUCINE-RICH REPEAT AND IQ DOMAIN-CONTAINING PROTEIN 1-RELATED"/>
    <property type="match status" value="1"/>
</dbReference>
<comment type="caution">
    <text evidence="5">The sequence shown here is derived from an EMBL/GenBank/DDBJ whole genome shotgun (WGS) entry which is preliminary data.</text>
</comment>
<feature type="region of interest" description="Disordered" evidence="3">
    <location>
        <begin position="30"/>
        <end position="71"/>
    </location>
</feature>
<evidence type="ECO:0000313" key="5">
    <source>
        <dbReference type="EMBL" id="RUO28152.1"/>
    </source>
</evidence>
<keyword evidence="1" id="KW-0433">Leucine-rich repeat</keyword>
<reference evidence="5 6" key="1">
    <citation type="journal article" date="2018" name="Front. Microbiol.">
        <title>Genome-Based Analysis Reveals the Taxonomy and Diversity of the Family Idiomarinaceae.</title>
        <authorList>
            <person name="Liu Y."/>
            <person name="Lai Q."/>
            <person name="Shao Z."/>
        </authorList>
    </citation>
    <scope>NUCLEOTIDE SEQUENCE [LARGE SCALE GENOMIC DNA]</scope>
    <source>
        <strain evidence="5 6">GBSy1</strain>
    </source>
</reference>
<evidence type="ECO:0000256" key="1">
    <source>
        <dbReference type="ARBA" id="ARBA00022614"/>
    </source>
</evidence>
<dbReference type="Gene3D" id="3.80.10.10">
    <property type="entry name" value="Ribonuclease Inhibitor"/>
    <property type="match status" value="1"/>
</dbReference>
<protein>
    <recommendedName>
        <fullName evidence="7">Leucine-rich repeat domain-containing protein</fullName>
    </recommendedName>
</protein>
<accession>A0ABY0BV59</accession>
<sequence length="1025" mass="110312">MKHVFFPLRFTSLALVSCLLLIACGGSDSADDSSENPGGGEGSATSFTVTTQSSEGGQISPQHREVEEGERTTFSIQPLTGYQVAGVTGCGGELKGATYTTGALSAACEVSASFEPRTYTVSGSIDELGGELVEPSIAVASGGMASFTVDLFPHYKFDRLDSGECHYESIKYINDFSGSIPVIVGLEFDIGPVTADCDFTVELIPPPDDLELTVAVNIFGAAVESDSVTAGFGEAVTIPVTSLLDRSLVNWESSCKSGEWQGTSFHISRLSDHCELNAVFNADKEVYIASPVVAAHVIDALGFDPETELLTPERMGDLTSLTISQKDVRDLTGLEAASNLTDLNLEFNFNLTGEALVSLQGLPLQTLNLAYSSVEELSHLAGLPLKTLDLSFSSINDLTGLTEIPTIETLAISGGDYSDLEGLVELDQLSHLTMLASKALDIRPLLQTGLNIPGVGSQLQADGCMSLQQPASQFVRDTLNDNAVYVAINSTPTRRDCDFKLDIEATADAEANGGQVDVLLDLPTGAPGVELTCELHYGLTQQMPRVPLVTENACHDGSVLSFSPELAEYDLTMVIRDELGRQEILSAGSYDHAAGTVARVDWGQATIKTNPELVPARSALLRAHILEQGQSTKPVVKFRLTLNGDSTDVLATAPASLPVSVVHDSLGNSYHAVIESDWMEPGLTVDVLVDDTSAYRVAPVFATQHTLYLSVFAFEINGVRATIPGDEVLRDAALAHWPLADVEIVREDPIVMEPRANKYSVNELLYHLSDMHELDGAQQHYHAFFPASEVEAGLLGLANTPGYAGVTYDDTDMVDVTFAHEIGHNFSVSHIDCDVFDSVELNFPYPPRTLGSVGINLALDELKKPENFSDVMGYCNPRGVSDWVYEKAQDYLEVEPPKAPGAASGDLLAQNYIESQSNAPYSTFISGVVNATNNEAELLRVVPQNVSSNRSGGANSGQFELHATNRYGEVYKQHFAVARTSHSTSPLQGHFQVRVPMNDVASIRIFYRGRLLLEKDAAEVPDRLH</sequence>
<keyword evidence="2" id="KW-0677">Repeat</keyword>
<dbReference type="InterPro" id="IPR050836">
    <property type="entry name" value="SDS22/Internalin_LRR"/>
</dbReference>
<evidence type="ECO:0000256" key="2">
    <source>
        <dbReference type="ARBA" id="ARBA00022737"/>
    </source>
</evidence>
<dbReference type="EMBL" id="PIPN01000006">
    <property type="protein sequence ID" value="RUO28152.1"/>
    <property type="molecule type" value="Genomic_DNA"/>
</dbReference>
<proteinExistence type="predicted"/>
<organism evidence="5 6">
    <name type="scientific">Aliidiomarina sedimenti</name>
    <dbReference type="NCBI Taxonomy" id="1933879"/>
    <lineage>
        <taxon>Bacteria</taxon>
        <taxon>Pseudomonadati</taxon>
        <taxon>Pseudomonadota</taxon>
        <taxon>Gammaproteobacteria</taxon>
        <taxon>Alteromonadales</taxon>
        <taxon>Idiomarinaceae</taxon>
        <taxon>Aliidiomarina</taxon>
    </lineage>
</organism>
<feature type="compositionally biased region" description="Polar residues" evidence="3">
    <location>
        <begin position="43"/>
        <end position="61"/>
    </location>
</feature>
<dbReference type="SUPFAM" id="SSF55486">
    <property type="entry name" value="Metalloproteases ('zincins'), catalytic domain"/>
    <property type="match status" value="1"/>
</dbReference>
<dbReference type="PROSITE" id="PS51257">
    <property type="entry name" value="PROKAR_LIPOPROTEIN"/>
    <property type="match status" value="1"/>
</dbReference>
<dbReference type="Pfam" id="PF13583">
    <property type="entry name" value="Reprolysin_4"/>
    <property type="match status" value="1"/>
</dbReference>
<evidence type="ECO:0000313" key="6">
    <source>
        <dbReference type="Proteomes" id="UP000287410"/>
    </source>
</evidence>
<dbReference type="SUPFAM" id="SSF52058">
    <property type="entry name" value="L domain-like"/>
    <property type="match status" value="1"/>
</dbReference>
<evidence type="ECO:0000256" key="4">
    <source>
        <dbReference type="SAM" id="SignalP"/>
    </source>
</evidence>
<keyword evidence="6" id="KW-1185">Reference proteome</keyword>
<evidence type="ECO:0000256" key="3">
    <source>
        <dbReference type="SAM" id="MobiDB-lite"/>
    </source>
</evidence>
<feature type="chain" id="PRO_5045463509" description="Leucine-rich repeat domain-containing protein" evidence="4">
    <location>
        <begin position="31"/>
        <end position="1025"/>
    </location>
</feature>
<gene>
    <name evidence="5" type="ORF">CWE12_13105</name>
</gene>
<dbReference type="PANTHER" id="PTHR46652:SF3">
    <property type="entry name" value="LEUCINE-RICH REPEAT-CONTAINING PROTEIN 9"/>
    <property type="match status" value="1"/>
</dbReference>
<dbReference type="RefSeq" id="WP_126790158.1">
    <property type="nucleotide sequence ID" value="NZ_PIPN01000006.1"/>
</dbReference>
<feature type="signal peptide" evidence="4">
    <location>
        <begin position="1"/>
        <end position="30"/>
    </location>
</feature>
<name>A0ABY0BV59_9GAMM</name>
<dbReference type="Proteomes" id="UP000287410">
    <property type="component" value="Unassembled WGS sequence"/>
</dbReference>
<evidence type="ECO:0008006" key="7">
    <source>
        <dbReference type="Google" id="ProtNLM"/>
    </source>
</evidence>
<dbReference type="InterPro" id="IPR032675">
    <property type="entry name" value="LRR_dom_sf"/>
</dbReference>
<feature type="compositionally biased region" description="Basic and acidic residues" evidence="3">
    <location>
        <begin position="62"/>
        <end position="71"/>
    </location>
</feature>